<accession>A0A2S2CQA5</accession>
<keyword evidence="3" id="KW-1185">Reference proteome</keyword>
<dbReference type="InterPro" id="IPR007842">
    <property type="entry name" value="HEPN_dom"/>
</dbReference>
<dbReference type="Pfam" id="PF05168">
    <property type="entry name" value="HEPN"/>
    <property type="match status" value="1"/>
</dbReference>
<protein>
    <recommendedName>
        <fullName evidence="1">HEPN domain-containing protein</fullName>
    </recommendedName>
</protein>
<organism evidence="2 3">
    <name type="scientific">Azospirillum thermophilum</name>
    <dbReference type="NCBI Taxonomy" id="2202148"/>
    <lineage>
        <taxon>Bacteria</taxon>
        <taxon>Pseudomonadati</taxon>
        <taxon>Pseudomonadota</taxon>
        <taxon>Alphaproteobacteria</taxon>
        <taxon>Rhodospirillales</taxon>
        <taxon>Azospirillaceae</taxon>
        <taxon>Azospirillum</taxon>
    </lineage>
</organism>
<dbReference type="PROSITE" id="PS50910">
    <property type="entry name" value="HEPN"/>
    <property type="match status" value="1"/>
</dbReference>
<proteinExistence type="predicted"/>
<name>A0A2S2CQA5_9PROT</name>
<reference evidence="3" key="1">
    <citation type="submission" date="2018-05" db="EMBL/GenBank/DDBJ databases">
        <title>Azospirillum thermophila sp. nov., a novel isolated from hot spring.</title>
        <authorList>
            <person name="Zhao Z."/>
        </authorList>
    </citation>
    <scope>NUCLEOTIDE SEQUENCE [LARGE SCALE GENOMIC DNA]</scope>
    <source>
        <strain evidence="3">CFH 70021</strain>
    </source>
</reference>
<dbReference type="SUPFAM" id="SSF81593">
    <property type="entry name" value="Nucleotidyltransferase substrate binding subunit/domain"/>
    <property type="match status" value="1"/>
</dbReference>
<evidence type="ECO:0000259" key="1">
    <source>
        <dbReference type="PROSITE" id="PS50910"/>
    </source>
</evidence>
<feature type="domain" description="HEPN" evidence="1">
    <location>
        <begin position="18"/>
        <end position="128"/>
    </location>
</feature>
<dbReference type="Proteomes" id="UP000245629">
    <property type="component" value="Chromosome 2"/>
</dbReference>
<evidence type="ECO:0000313" key="2">
    <source>
        <dbReference type="EMBL" id="AWK86639.1"/>
    </source>
</evidence>
<sequence length="146" mass="15684">MVHKTGVHKAGADRWLAVAQTDLLAARACLGAPGPLVTVASYHCQQAAEKLVKAVLVRLDIDPPKSHDIDALLLRLPRDLPLRRVLEPLGRFTAFATLYRYPGEAEDSSDEPTPGEVASWIVEIDAVLAEVRHVLGAPPEPGGSVL</sequence>
<gene>
    <name evidence="2" type="ORF">DEW08_10645</name>
</gene>
<dbReference type="AlphaFoldDB" id="A0A2S2CQA5"/>
<dbReference type="Gene3D" id="1.20.120.330">
    <property type="entry name" value="Nucleotidyltransferases domain 2"/>
    <property type="match status" value="1"/>
</dbReference>
<dbReference type="OrthoDB" id="9808176at2"/>
<dbReference type="EMBL" id="CP029353">
    <property type="protein sequence ID" value="AWK86639.1"/>
    <property type="molecule type" value="Genomic_DNA"/>
</dbReference>
<evidence type="ECO:0000313" key="3">
    <source>
        <dbReference type="Proteomes" id="UP000245629"/>
    </source>
</evidence>
<dbReference type="KEGG" id="azz:DEW08_10645"/>